<feature type="non-terminal residue" evidence="2">
    <location>
        <position position="1"/>
    </location>
</feature>
<gene>
    <name evidence="2" type="ORF">MNOR_LOCUS29092</name>
</gene>
<dbReference type="Gene3D" id="3.40.50.150">
    <property type="entry name" value="Vaccinia Virus protein VP39"/>
    <property type="match status" value="1"/>
</dbReference>
<feature type="domain" description="Methyltransferase FkbM" evidence="1">
    <location>
        <begin position="18"/>
        <end position="101"/>
    </location>
</feature>
<accession>A0AAV2RVD1</accession>
<dbReference type="GO" id="GO:0016197">
    <property type="term" value="P:endosomal transport"/>
    <property type="evidence" value="ECO:0007669"/>
    <property type="project" value="TreeGrafter"/>
</dbReference>
<dbReference type="EMBL" id="CAXKWB010033148">
    <property type="protein sequence ID" value="CAL4142306.1"/>
    <property type="molecule type" value="Genomic_DNA"/>
</dbReference>
<dbReference type="GO" id="GO:0005886">
    <property type="term" value="C:plasma membrane"/>
    <property type="evidence" value="ECO:0007669"/>
    <property type="project" value="TreeGrafter"/>
</dbReference>
<dbReference type="GO" id="GO:0006888">
    <property type="term" value="P:endoplasmic reticulum to Golgi vesicle-mediated transport"/>
    <property type="evidence" value="ECO:0007669"/>
    <property type="project" value="TreeGrafter"/>
</dbReference>
<dbReference type="GO" id="GO:0005789">
    <property type="term" value="C:endoplasmic reticulum membrane"/>
    <property type="evidence" value="ECO:0007669"/>
    <property type="project" value="TreeGrafter"/>
</dbReference>
<sequence length="114" mass="13332">QAILNKISEKRNNGLGNHALGTLIESNSKDDEKRSRQGFAQYEKVQCIPLYTLLMALDREHVDLISLDVEGAEMGVLRSFPWHKIEVDVWMVEHRPQHEFYNQYSEKDTNFIAW</sequence>
<dbReference type="GO" id="GO:0005794">
    <property type="term" value="C:Golgi apparatus"/>
    <property type="evidence" value="ECO:0007669"/>
    <property type="project" value="TreeGrafter"/>
</dbReference>
<evidence type="ECO:0000259" key="1">
    <source>
        <dbReference type="Pfam" id="PF05050"/>
    </source>
</evidence>
<protein>
    <recommendedName>
        <fullName evidence="1">Methyltransferase FkbM domain-containing protein</fullName>
    </recommendedName>
</protein>
<feature type="non-terminal residue" evidence="2">
    <location>
        <position position="114"/>
    </location>
</feature>
<dbReference type="InterPro" id="IPR029063">
    <property type="entry name" value="SAM-dependent_MTases_sf"/>
</dbReference>
<dbReference type="Proteomes" id="UP001497623">
    <property type="component" value="Unassembled WGS sequence"/>
</dbReference>
<evidence type="ECO:0000313" key="3">
    <source>
        <dbReference type="Proteomes" id="UP001497623"/>
    </source>
</evidence>
<dbReference type="GO" id="GO:0031902">
    <property type="term" value="C:late endosome membrane"/>
    <property type="evidence" value="ECO:0007669"/>
    <property type="project" value="TreeGrafter"/>
</dbReference>
<comment type="caution">
    <text evidence="2">The sequence shown here is derived from an EMBL/GenBank/DDBJ whole genome shotgun (WGS) entry which is preliminary data.</text>
</comment>
<reference evidence="2 3" key="1">
    <citation type="submission" date="2024-05" db="EMBL/GenBank/DDBJ databases">
        <authorList>
            <person name="Wallberg A."/>
        </authorList>
    </citation>
    <scope>NUCLEOTIDE SEQUENCE [LARGE SCALE GENOMIC DNA]</scope>
</reference>
<keyword evidence="3" id="KW-1185">Reference proteome</keyword>
<organism evidence="2 3">
    <name type="scientific">Meganyctiphanes norvegica</name>
    <name type="common">Northern krill</name>
    <name type="synonym">Thysanopoda norvegica</name>
    <dbReference type="NCBI Taxonomy" id="48144"/>
    <lineage>
        <taxon>Eukaryota</taxon>
        <taxon>Metazoa</taxon>
        <taxon>Ecdysozoa</taxon>
        <taxon>Arthropoda</taxon>
        <taxon>Crustacea</taxon>
        <taxon>Multicrustacea</taxon>
        <taxon>Malacostraca</taxon>
        <taxon>Eumalacostraca</taxon>
        <taxon>Eucarida</taxon>
        <taxon>Euphausiacea</taxon>
        <taxon>Euphausiidae</taxon>
        <taxon>Meganyctiphanes</taxon>
    </lineage>
</organism>
<dbReference type="InterPro" id="IPR006342">
    <property type="entry name" value="FkbM_mtfrase"/>
</dbReference>
<proteinExistence type="predicted"/>
<dbReference type="SUPFAM" id="SSF53335">
    <property type="entry name" value="S-adenosyl-L-methionine-dependent methyltransferases"/>
    <property type="match status" value="1"/>
</dbReference>
<dbReference type="AlphaFoldDB" id="A0AAV2RVD1"/>
<dbReference type="PANTHER" id="PTHR34009:SF2">
    <property type="entry name" value="PROTEIN STAR"/>
    <property type="match status" value="1"/>
</dbReference>
<name>A0AAV2RVD1_MEGNR</name>
<evidence type="ECO:0000313" key="2">
    <source>
        <dbReference type="EMBL" id="CAL4142306.1"/>
    </source>
</evidence>
<dbReference type="InterPro" id="IPR053202">
    <property type="entry name" value="EGF_Rcpt_Signaling_Reg"/>
</dbReference>
<dbReference type="Pfam" id="PF05050">
    <property type="entry name" value="Methyltransf_21"/>
    <property type="match status" value="1"/>
</dbReference>
<dbReference type="PANTHER" id="PTHR34009">
    <property type="entry name" value="PROTEIN STAR"/>
    <property type="match status" value="1"/>
</dbReference>